<accession>A0AAD9V6A2</accession>
<name>A0AAD9V6A2_ACRCE</name>
<keyword evidence="1" id="KW-1133">Transmembrane helix</keyword>
<dbReference type="AlphaFoldDB" id="A0AAD9V6A2"/>
<dbReference type="EMBL" id="JARQWQ010000027">
    <property type="protein sequence ID" value="KAK2562789.1"/>
    <property type="molecule type" value="Genomic_DNA"/>
</dbReference>
<feature type="transmembrane region" description="Helical" evidence="1">
    <location>
        <begin position="31"/>
        <end position="49"/>
    </location>
</feature>
<keyword evidence="1" id="KW-0472">Membrane</keyword>
<evidence type="ECO:0000313" key="2">
    <source>
        <dbReference type="EMBL" id="KAK2562789.1"/>
    </source>
</evidence>
<comment type="caution">
    <text evidence="2">The sequence shown here is derived from an EMBL/GenBank/DDBJ whole genome shotgun (WGS) entry which is preliminary data.</text>
</comment>
<keyword evidence="1" id="KW-0812">Transmembrane</keyword>
<reference evidence="2" key="1">
    <citation type="journal article" date="2023" name="G3 (Bethesda)">
        <title>Whole genome assembly and annotation of the endangered Caribbean coral Acropora cervicornis.</title>
        <authorList>
            <person name="Selwyn J.D."/>
            <person name="Vollmer S.V."/>
        </authorList>
    </citation>
    <scope>NUCLEOTIDE SEQUENCE</scope>
    <source>
        <strain evidence="2">K2</strain>
    </source>
</reference>
<keyword evidence="3" id="KW-1185">Reference proteome</keyword>
<proteinExistence type="predicted"/>
<gene>
    <name evidence="2" type="ORF">P5673_013737</name>
</gene>
<evidence type="ECO:0000256" key="1">
    <source>
        <dbReference type="SAM" id="Phobius"/>
    </source>
</evidence>
<reference evidence="2" key="2">
    <citation type="journal article" date="2023" name="Science">
        <title>Genomic signatures of disease resistance in endangered staghorn corals.</title>
        <authorList>
            <person name="Vollmer S.V."/>
            <person name="Selwyn J.D."/>
            <person name="Despard B.A."/>
            <person name="Roesel C.L."/>
        </authorList>
    </citation>
    <scope>NUCLEOTIDE SEQUENCE</scope>
    <source>
        <strain evidence="2">K2</strain>
    </source>
</reference>
<dbReference type="Proteomes" id="UP001249851">
    <property type="component" value="Unassembled WGS sequence"/>
</dbReference>
<sequence>MKLPLYPCAFKVIFSLLKSPRKTKKKKEFRSTLLNSFTYVFSLLILVTLESDKPNQLFHYGILNEPNKI</sequence>
<organism evidence="2 3">
    <name type="scientific">Acropora cervicornis</name>
    <name type="common">Staghorn coral</name>
    <dbReference type="NCBI Taxonomy" id="6130"/>
    <lineage>
        <taxon>Eukaryota</taxon>
        <taxon>Metazoa</taxon>
        <taxon>Cnidaria</taxon>
        <taxon>Anthozoa</taxon>
        <taxon>Hexacorallia</taxon>
        <taxon>Scleractinia</taxon>
        <taxon>Astrocoeniina</taxon>
        <taxon>Acroporidae</taxon>
        <taxon>Acropora</taxon>
    </lineage>
</organism>
<protein>
    <submittedName>
        <fullName evidence="2">Uncharacterized protein</fullName>
    </submittedName>
</protein>
<evidence type="ECO:0000313" key="3">
    <source>
        <dbReference type="Proteomes" id="UP001249851"/>
    </source>
</evidence>